<keyword evidence="1" id="KW-0143">Chaperone</keyword>
<feature type="compositionally biased region" description="Gly residues" evidence="2">
    <location>
        <begin position="90"/>
        <end position="103"/>
    </location>
</feature>
<dbReference type="PRINTS" id="PR00625">
    <property type="entry name" value="JDOMAIN"/>
</dbReference>
<sequence length="308" mass="34256">MDYIDYYKALGVTKSATADEIKKAYRKLARQHHPDLNPNNAETEKLFQQINEANEVLSDPEKRKKYDQYGNDWKHAEQYEEARKQQQSSGRGGAGNPFGGGGNPFESGQYGSFTGDGGDFSDFFSSMFGNRGGSSRQSKFRGQDFRASVQLNLSEVYQTHKRTFTINGKNIRITVPAGIENGQEIKIAGYGAPGTNGGPNGDLYVSFEIKNDTSFVRKGNDLYKDVSINLYTAVLGGEEMIETLSGKVKMKIAAETQNGTKVRLKGKGFPVYKKEGAFGDLYLTYHVEIPTKLTEKEKELFGQLAKER</sequence>
<dbReference type="SUPFAM" id="SSF46565">
    <property type="entry name" value="Chaperone J-domain"/>
    <property type="match status" value="1"/>
</dbReference>
<evidence type="ECO:0000259" key="3">
    <source>
        <dbReference type="PROSITE" id="PS50076"/>
    </source>
</evidence>
<dbReference type="PANTHER" id="PTHR43096:SF52">
    <property type="entry name" value="DNAJ HOMOLOG 1, MITOCHONDRIAL-RELATED"/>
    <property type="match status" value="1"/>
</dbReference>
<dbReference type="InterPro" id="IPR002939">
    <property type="entry name" value="DnaJ_C"/>
</dbReference>
<evidence type="ECO:0000256" key="1">
    <source>
        <dbReference type="ARBA" id="ARBA00023186"/>
    </source>
</evidence>
<proteinExistence type="predicted"/>
<dbReference type="PROSITE" id="PS00636">
    <property type="entry name" value="DNAJ_1"/>
    <property type="match status" value="1"/>
</dbReference>
<dbReference type="EMBL" id="JABMKV010000001">
    <property type="protein sequence ID" value="NQX31051.1"/>
    <property type="molecule type" value="Genomic_DNA"/>
</dbReference>
<dbReference type="SUPFAM" id="SSF49493">
    <property type="entry name" value="HSP40/DnaJ peptide-binding domain"/>
    <property type="match status" value="2"/>
</dbReference>
<gene>
    <name evidence="4" type="ORF">HQN85_04915</name>
</gene>
<evidence type="ECO:0000313" key="4">
    <source>
        <dbReference type="EMBL" id="NQX31051.1"/>
    </source>
</evidence>
<dbReference type="CDD" id="cd10747">
    <property type="entry name" value="DnaJ_C"/>
    <property type="match status" value="1"/>
</dbReference>
<dbReference type="Pfam" id="PF00226">
    <property type="entry name" value="DnaJ"/>
    <property type="match status" value="1"/>
</dbReference>
<protein>
    <submittedName>
        <fullName evidence="4">J domain-containing protein</fullName>
    </submittedName>
</protein>
<dbReference type="InterPro" id="IPR001623">
    <property type="entry name" value="DnaJ_domain"/>
</dbReference>
<feature type="region of interest" description="Disordered" evidence="2">
    <location>
        <begin position="78"/>
        <end position="112"/>
    </location>
</feature>
<dbReference type="Gene3D" id="2.60.260.20">
    <property type="entry name" value="Urease metallochaperone UreE, N-terminal domain"/>
    <property type="match status" value="2"/>
</dbReference>
<evidence type="ECO:0000256" key="2">
    <source>
        <dbReference type="SAM" id="MobiDB-lite"/>
    </source>
</evidence>
<feature type="domain" description="J" evidence="3">
    <location>
        <begin position="5"/>
        <end position="70"/>
    </location>
</feature>
<dbReference type="InterPro" id="IPR018253">
    <property type="entry name" value="DnaJ_domain_CS"/>
</dbReference>
<evidence type="ECO:0000313" key="5">
    <source>
        <dbReference type="Proteomes" id="UP000762110"/>
    </source>
</evidence>
<dbReference type="SMART" id="SM00271">
    <property type="entry name" value="DnaJ"/>
    <property type="match status" value="1"/>
</dbReference>
<dbReference type="RefSeq" id="WP_173269386.1">
    <property type="nucleotide sequence ID" value="NZ_JABMKV010000001.1"/>
</dbReference>
<dbReference type="Pfam" id="PF01556">
    <property type="entry name" value="DnaJ_C"/>
    <property type="match status" value="1"/>
</dbReference>
<dbReference type="Gene3D" id="1.10.287.110">
    <property type="entry name" value="DnaJ domain"/>
    <property type="match status" value="1"/>
</dbReference>
<dbReference type="PANTHER" id="PTHR43096">
    <property type="entry name" value="DNAJ HOMOLOG 1, MITOCHONDRIAL-RELATED"/>
    <property type="match status" value="1"/>
</dbReference>
<dbReference type="CDD" id="cd06257">
    <property type="entry name" value="DnaJ"/>
    <property type="match status" value="1"/>
</dbReference>
<comment type="caution">
    <text evidence="4">The sequence shown here is derived from an EMBL/GenBank/DDBJ whole genome shotgun (WGS) entry which is preliminary data.</text>
</comment>
<organism evidence="4 5">
    <name type="scientific">Pedobacter boryungensis</name>
    <dbReference type="NCBI Taxonomy" id="869962"/>
    <lineage>
        <taxon>Bacteria</taxon>
        <taxon>Pseudomonadati</taxon>
        <taxon>Bacteroidota</taxon>
        <taxon>Sphingobacteriia</taxon>
        <taxon>Sphingobacteriales</taxon>
        <taxon>Sphingobacteriaceae</taxon>
        <taxon>Pedobacter</taxon>
    </lineage>
</organism>
<keyword evidence="5" id="KW-1185">Reference proteome</keyword>
<dbReference type="PROSITE" id="PS50076">
    <property type="entry name" value="DNAJ_2"/>
    <property type="match status" value="1"/>
</dbReference>
<dbReference type="InterPro" id="IPR036869">
    <property type="entry name" value="J_dom_sf"/>
</dbReference>
<accession>A0ABX2DAG8</accession>
<dbReference type="InterPro" id="IPR008971">
    <property type="entry name" value="HSP40/DnaJ_pept-bd"/>
</dbReference>
<name>A0ABX2DAG8_9SPHI</name>
<reference evidence="4 5" key="1">
    <citation type="submission" date="2020-05" db="EMBL/GenBank/DDBJ databases">
        <title>Description of Pedobacter foliorum sp. nov.</title>
        <authorList>
            <person name="Qi S."/>
            <person name="Carlier A."/>
            <person name="Cnockaert M."/>
            <person name="Vandamme P."/>
        </authorList>
    </citation>
    <scope>NUCLEOTIDE SEQUENCE [LARGE SCALE GENOMIC DNA]</scope>
    <source>
        <strain evidence="4 5">LMG 31300</strain>
    </source>
</reference>
<dbReference type="Proteomes" id="UP000762110">
    <property type="component" value="Unassembled WGS sequence"/>
</dbReference>